<evidence type="ECO:0000256" key="4">
    <source>
        <dbReference type="ARBA" id="ARBA00022691"/>
    </source>
</evidence>
<gene>
    <name evidence="7 8" type="primary">bioA</name>
    <name evidence="8" type="ORF">HJ588_13205</name>
</gene>
<dbReference type="PANTHER" id="PTHR42684:SF17">
    <property type="entry name" value="ADENOSYLMETHIONINE-8-AMINO-7-OXONONANOATE AMINOTRANSFERASE"/>
    <property type="match status" value="1"/>
</dbReference>
<accession>A0A849AHA3</accession>
<dbReference type="UniPathway" id="UPA00078">
    <property type="reaction ID" value="UER00160"/>
</dbReference>
<evidence type="ECO:0000256" key="7">
    <source>
        <dbReference type="HAMAP-Rule" id="MF_00834"/>
    </source>
</evidence>
<dbReference type="SUPFAM" id="SSF53383">
    <property type="entry name" value="PLP-dependent transferases"/>
    <property type="match status" value="1"/>
</dbReference>
<dbReference type="PANTHER" id="PTHR42684">
    <property type="entry name" value="ADENOSYLMETHIONINE-8-AMINO-7-OXONONANOATE AMINOTRANSFERASE"/>
    <property type="match status" value="1"/>
</dbReference>
<dbReference type="Proteomes" id="UP000557772">
    <property type="component" value="Unassembled WGS sequence"/>
</dbReference>
<feature type="binding site" evidence="7">
    <location>
        <position position="70"/>
    </location>
    <ligand>
        <name>substrate</name>
    </ligand>
</feature>
<dbReference type="AlphaFoldDB" id="A0A849AHA3"/>
<dbReference type="NCBIfam" id="NF004624">
    <property type="entry name" value="PRK05964.1"/>
    <property type="match status" value="1"/>
</dbReference>
<dbReference type="GO" id="GO:0004015">
    <property type="term" value="F:adenosylmethionine-8-amino-7-oxononanoate transaminase activity"/>
    <property type="evidence" value="ECO:0007669"/>
    <property type="project" value="UniProtKB-UniRule"/>
</dbReference>
<feature type="binding site" evidence="7">
    <location>
        <begin position="130"/>
        <end position="131"/>
    </location>
    <ligand>
        <name>pyridoxal 5'-phosphate</name>
        <dbReference type="ChEBI" id="CHEBI:597326"/>
    </ligand>
</feature>
<feature type="binding site" evidence="7">
    <location>
        <begin position="336"/>
        <end position="337"/>
    </location>
    <ligand>
        <name>pyridoxal 5'-phosphate</name>
        <dbReference type="ChEBI" id="CHEBI:597326"/>
    </ligand>
</feature>
<dbReference type="InterPro" id="IPR015422">
    <property type="entry name" value="PyrdxlP-dep_Trfase_small"/>
</dbReference>
<dbReference type="Pfam" id="PF00202">
    <property type="entry name" value="Aminotran_3"/>
    <property type="match status" value="1"/>
</dbReference>
<feature type="binding site" evidence="7">
    <location>
        <position position="418"/>
    </location>
    <ligand>
        <name>substrate</name>
    </ligand>
</feature>
<keyword evidence="7" id="KW-0963">Cytoplasm</keyword>
<evidence type="ECO:0000313" key="8">
    <source>
        <dbReference type="EMBL" id="NNG40224.1"/>
    </source>
</evidence>
<comment type="subunit">
    <text evidence="7">Homodimer.</text>
</comment>
<sequence>MPETTAPAVTDSLAARDSLSARDGGLVWHPYAPLNGPAPYGVSAASGVRLTLQPPDGGVPIEAIDAMASWWCAVHGYRHPELDEAARRQLDAFSHVMFGGLTHEPAVALAERLTAIAPGPMAHVFFADSGSVSVEVALKLALQYQAAAGRPRRQRFLTIRGGYHGDTFAAMSVCDPVDGMHSAFPGVLARHVFAPRPPIARLADDETWRTDENALAAWESEFRSMASAHRDTLAAIVVEPVLQGAGGMRPYHPRCLRVMREVADELGLLLVADEIATGFGRTGRLFASEWADVAPDVMCVGKALTGGYLSLAAVLMTAQVGRVITRSEFGALLHGPTFMANPLACAIAGTSVDIVESTWKHNVSRVSQALSRGLAPARELSSVIDVRTLGAVGVIQLGGGVDVPAVTRAALDRGVWVRPFRDLVYTMPPYVCTDADVAQICDGLIGAVREVHG</sequence>
<organism evidence="8 9">
    <name type="scientific">Flexivirga aerilata</name>
    <dbReference type="NCBI Taxonomy" id="1656889"/>
    <lineage>
        <taxon>Bacteria</taxon>
        <taxon>Bacillati</taxon>
        <taxon>Actinomycetota</taxon>
        <taxon>Actinomycetes</taxon>
        <taxon>Micrococcales</taxon>
        <taxon>Dermacoccaceae</taxon>
        <taxon>Flexivirga</taxon>
    </lineage>
</organism>
<comment type="function">
    <text evidence="7">Catalyzes the transfer of the alpha-amino group from S-adenosyl-L-methionine (SAM) to 7-keto-8-aminopelargonic acid (KAPA) to form 7,8-diaminopelargonic acid (DAPA). It is the only aminotransferase known to utilize SAM as an amino donor.</text>
</comment>
<dbReference type="InterPro" id="IPR015424">
    <property type="entry name" value="PyrdxlP-dep_Trfase"/>
</dbReference>
<reference evidence="8 9" key="1">
    <citation type="submission" date="2020-05" db="EMBL/GenBank/DDBJ databases">
        <title>Flexivirga sp. ID2601S isolated from air conditioner.</title>
        <authorList>
            <person name="Kim D.H."/>
        </authorList>
    </citation>
    <scope>NUCLEOTIDE SEQUENCE [LARGE SCALE GENOMIC DNA]</scope>
    <source>
        <strain evidence="8 9">ID2601S</strain>
    </source>
</reference>
<feature type="binding site" evidence="7">
    <location>
        <position position="335"/>
    </location>
    <ligand>
        <name>substrate</name>
    </ligand>
</feature>
<dbReference type="InterPro" id="IPR005814">
    <property type="entry name" value="Aminotrans_3"/>
</dbReference>
<comment type="caution">
    <text evidence="8">The sequence shown here is derived from an EMBL/GenBank/DDBJ whole genome shotgun (WGS) entry which is preliminary data.</text>
</comment>
<dbReference type="InterPro" id="IPR049704">
    <property type="entry name" value="Aminotrans_3_PPA_site"/>
</dbReference>
<keyword evidence="2 7" id="KW-0032">Aminotransferase</keyword>
<dbReference type="EMBL" id="JABENB010000002">
    <property type="protein sequence ID" value="NNG40224.1"/>
    <property type="molecule type" value="Genomic_DNA"/>
</dbReference>
<evidence type="ECO:0000256" key="1">
    <source>
        <dbReference type="ARBA" id="ARBA00001933"/>
    </source>
</evidence>
<feature type="site" description="Participates in the substrate recognition with KAPA and in a stacking interaction with the adenine ring of SAM" evidence="7">
    <location>
        <position position="31"/>
    </location>
</feature>
<keyword evidence="5 7" id="KW-0093">Biotin biosynthesis</keyword>
<keyword evidence="4 7" id="KW-0949">S-adenosyl-L-methionine</keyword>
<dbReference type="EC" id="2.6.1.62" evidence="7"/>
<dbReference type="GO" id="GO:0009102">
    <property type="term" value="P:biotin biosynthetic process"/>
    <property type="evidence" value="ECO:0007669"/>
    <property type="project" value="UniProtKB-UniRule"/>
</dbReference>
<proteinExistence type="inferred from homology"/>
<dbReference type="HAMAP" id="MF_00834">
    <property type="entry name" value="BioA"/>
    <property type="match status" value="1"/>
</dbReference>
<dbReference type="InterPro" id="IPR015421">
    <property type="entry name" value="PyrdxlP-dep_Trfase_major"/>
</dbReference>
<evidence type="ECO:0000256" key="3">
    <source>
        <dbReference type="ARBA" id="ARBA00022679"/>
    </source>
</evidence>
<dbReference type="Gene3D" id="3.90.1150.10">
    <property type="entry name" value="Aspartate Aminotransferase, domain 1"/>
    <property type="match status" value="1"/>
</dbReference>
<feature type="binding site" evidence="7">
    <location>
        <position position="302"/>
    </location>
    <ligand>
        <name>substrate</name>
    </ligand>
</feature>
<comment type="pathway">
    <text evidence="7">Cofactor biosynthesis; biotin biosynthesis; 7,8-diaminononanoate from 8-amino-7-oxononanoate (SAM route): step 1/1.</text>
</comment>
<dbReference type="PROSITE" id="PS00600">
    <property type="entry name" value="AA_TRANSFER_CLASS_3"/>
    <property type="match status" value="1"/>
</dbReference>
<evidence type="ECO:0000256" key="2">
    <source>
        <dbReference type="ARBA" id="ARBA00022576"/>
    </source>
</evidence>
<keyword evidence="3 7" id="KW-0808">Transferase</keyword>
<evidence type="ECO:0000256" key="6">
    <source>
        <dbReference type="ARBA" id="ARBA00022898"/>
    </source>
</evidence>
<feature type="modified residue" description="N6-(pyridoxal phosphate)lysine" evidence="7">
    <location>
        <position position="302"/>
    </location>
</feature>
<comment type="cofactor">
    <cofactor evidence="1 7">
        <name>pyridoxal 5'-phosphate</name>
        <dbReference type="ChEBI" id="CHEBI:597326"/>
    </cofactor>
</comment>
<comment type="similarity">
    <text evidence="7">Belongs to the class-III pyridoxal-phosphate-dependent aminotransferase family. BioA subfamily.</text>
</comment>
<protein>
    <recommendedName>
        <fullName evidence="7">Adenosylmethionine-8-amino-7-oxononanoate aminotransferase</fullName>
        <ecNumber evidence="7">2.6.1.62</ecNumber>
    </recommendedName>
    <alternativeName>
        <fullName evidence="7">7,8-diamino-pelargonic acid aminotransferase</fullName>
        <shortName evidence="7">DAPA AT</shortName>
        <shortName evidence="7">DAPA aminotransferase</shortName>
    </alternativeName>
    <alternativeName>
        <fullName evidence="7">7,8-diaminononanoate synthase</fullName>
        <shortName evidence="7">DANS</shortName>
    </alternativeName>
    <alternativeName>
        <fullName evidence="7">Diaminopelargonic acid synthase</fullName>
    </alternativeName>
</protein>
<evidence type="ECO:0000313" key="9">
    <source>
        <dbReference type="Proteomes" id="UP000557772"/>
    </source>
</evidence>
<comment type="subcellular location">
    <subcellularLocation>
        <location evidence="7">Cytoplasm</location>
    </subcellularLocation>
</comment>
<dbReference type="GO" id="GO:0005737">
    <property type="term" value="C:cytoplasm"/>
    <property type="evidence" value="ECO:0007669"/>
    <property type="project" value="UniProtKB-SubCell"/>
</dbReference>
<dbReference type="InterPro" id="IPR005815">
    <property type="entry name" value="BioA"/>
</dbReference>
<keyword evidence="6 7" id="KW-0663">Pyridoxal phosphate</keyword>
<name>A0A849AHA3_9MICO</name>
<comment type="catalytic activity">
    <reaction evidence="7">
        <text>(8S)-8-amino-7-oxononanoate + S-adenosyl-L-methionine = S-adenosyl-4-methylsulfanyl-2-oxobutanoate + (7R,8S)-7,8-diammoniononanoate</text>
        <dbReference type="Rhea" id="RHEA:16861"/>
        <dbReference type="ChEBI" id="CHEBI:16490"/>
        <dbReference type="ChEBI" id="CHEBI:59789"/>
        <dbReference type="ChEBI" id="CHEBI:149468"/>
        <dbReference type="ChEBI" id="CHEBI:149469"/>
        <dbReference type="EC" id="2.6.1.62"/>
    </reaction>
</comment>
<evidence type="ECO:0000256" key="5">
    <source>
        <dbReference type="ARBA" id="ARBA00022756"/>
    </source>
</evidence>
<dbReference type="RefSeq" id="WP_171156303.1">
    <property type="nucleotide sequence ID" value="NZ_JABENB010000002.1"/>
</dbReference>
<dbReference type="GO" id="GO:0030170">
    <property type="term" value="F:pyridoxal phosphate binding"/>
    <property type="evidence" value="ECO:0007669"/>
    <property type="project" value="UniProtKB-UniRule"/>
</dbReference>
<feature type="binding site" evidence="7">
    <location>
        <position position="163"/>
    </location>
    <ligand>
        <name>substrate</name>
    </ligand>
</feature>
<dbReference type="Gene3D" id="3.40.640.10">
    <property type="entry name" value="Type I PLP-dependent aspartate aminotransferase-like (Major domain)"/>
    <property type="match status" value="1"/>
</dbReference>
<dbReference type="NCBIfam" id="TIGR00508">
    <property type="entry name" value="bioA"/>
    <property type="match status" value="1"/>
</dbReference>
<feature type="binding site" evidence="7">
    <location>
        <position position="273"/>
    </location>
    <ligand>
        <name>pyridoxal 5'-phosphate</name>
        <dbReference type="ChEBI" id="CHEBI:597326"/>
    </ligand>
</feature>
<keyword evidence="9" id="KW-1185">Reference proteome</keyword>
<dbReference type="CDD" id="cd00610">
    <property type="entry name" value="OAT_like"/>
    <property type="match status" value="1"/>
</dbReference>